<dbReference type="AlphaFoldDB" id="A0A1H0FM64"/>
<feature type="region of interest" description="Disordered" evidence="1">
    <location>
        <begin position="115"/>
        <end position="143"/>
    </location>
</feature>
<dbReference type="OrthoDB" id="9839717at2"/>
<evidence type="ECO:0000256" key="1">
    <source>
        <dbReference type="SAM" id="MobiDB-lite"/>
    </source>
</evidence>
<keyword evidence="3" id="KW-1185">Reference proteome</keyword>
<reference evidence="2 3" key="1">
    <citation type="submission" date="2016-10" db="EMBL/GenBank/DDBJ databases">
        <authorList>
            <person name="de Groot N.N."/>
        </authorList>
    </citation>
    <scope>NUCLEOTIDE SEQUENCE [LARGE SCALE GENOMIC DNA]</scope>
    <source>
        <strain evidence="3">L7-484,KACC 16230,DSM 25025</strain>
    </source>
</reference>
<protein>
    <submittedName>
        <fullName evidence="2">Uncharacterized protein</fullName>
    </submittedName>
</protein>
<organism evidence="2 3">
    <name type="scientific">Aureimonas jatrophae</name>
    <dbReference type="NCBI Taxonomy" id="1166073"/>
    <lineage>
        <taxon>Bacteria</taxon>
        <taxon>Pseudomonadati</taxon>
        <taxon>Pseudomonadota</taxon>
        <taxon>Alphaproteobacteria</taxon>
        <taxon>Hyphomicrobiales</taxon>
        <taxon>Aurantimonadaceae</taxon>
        <taxon>Aureimonas</taxon>
    </lineage>
</organism>
<accession>A0A1H0FM64</accession>
<dbReference type="EMBL" id="FNIT01000002">
    <property type="protein sequence ID" value="SDN95601.1"/>
    <property type="molecule type" value="Genomic_DNA"/>
</dbReference>
<evidence type="ECO:0000313" key="2">
    <source>
        <dbReference type="EMBL" id="SDN95601.1"/>
    </source>
</evidence>
<dbReference type="Proteomes" id="UP000198793">
    <property type="component" value="Unassembled WGS sequence"/>
</dbReference>
<dbReference type="RefSeq" id="WP_090671094.1">
    <property type="nucleotide sequence ID" value="NZ_FNIT01000002.1"/>
</dbReference>
<proteinExistence type="predicted"/>
<sequence length="143" mass="15412">MFWTDHQLSQLHSVLVARELRSVLGASGTDEAIDLLGQSLEASWPGGGHDLDLALCTTRCARIVRRDGRSEMASCASRFGLPFGLAARLMTGWYVSLDPDGRGLRYAPLQPGASPRRWKAAAAQNRRRAANEPGLAPAASRAV</sequence>
<name>A0A1H0FM64_9HYPH</name>
<gene>
    <name evidence="2" type="ORF">SAMN05192530_102578</name>
</gene>
<evidence type="ECO:0000313" key="3">
    <source>
        <dbReference type="Proteomes" id="UP000198793"/>
    </source>
</evidence>